<reference evidence="3" key="2">
    <citation type="submission" date="2022-08" db="EMBL/GenBank/DDBJ databases">
        <authorList>
            <person name="Dong C."/>
        </authorList>
    </citation>
    <scope>NUCLEOTIDE SEQUENCE</scope>
    <source>
        <strain evidence="3">59MF3M-4</strain>
    </source>
</reference>
<gene>
    <name evidence="3" type="ORF">NYR02_12635</name>
</gene>
<dbReference type="Pfam" id="PF01882">
    <property type="entry name" value="DUF58"/>
    <property type="match status" value="1"/>
</dbReference>
<dbReference type="EMBL" id="JAOANI010000019">
    <property type="protein sequence ID" value="MCT7359858.1"/>
    <property type="molecule type" value="Genomic_DNA"/>
</dbReference>
<evidence type="ECO:0000256" key="1">
    <source>
        <dbReference type="SAM" id="Phobius"/>
    </source>
</evidence>
<name>A0A9X2WGI2_9GAMM</name>
<dbReference type="PANTHER" id="PTHR34351">
    <property type="entry name" value="SLR1927 PROTEIN-RELATED"/>
    <property type="match status" value="1"/>
</dbReference>
<accession>A0A9X2WGI2</accession>
<sequence>MTSLTGRWRERWKRWLDRRIPPAPQVTLNHKSIFILPTRTGFLFTLLLIVLLLTAINYQNSLIYGLTFWLFSVSLAAMMFTFRNLSGLTLAAGRAYPCFAGDVIELPLRLTAAKKRYHEALLLGFPDNPSQLTDVDTAQTRTLALSFRTAKRGPLQAERLRLDSRFPLGLFNTWTWVKLDFNALVYPRPETVPFVFANGEQGDQLIGAPSTVSGQQDFQGLRNYQPGDSMRQIAWKQLARGKGLVSKDFDHDEGATCWLDWDVLAPQTTEVRLSRLCGWVLQAHQLGWRYGLRLPGKDIAPDHSDGHRDRCLEALALHGFDGGER</sequence>
<keyword evidence="1" id="KW-0812">Transmembrane</keyword>
<organism evidence="3 4">
    <name type="scientific">Thalassolituus pacificus</name>
    <dbReference type="NCBI Taxonomy" id="2975440"/>
    <lineage>
        <taxon>Bacteria</taxon>
        <taxon>Pseudomonadati</taxon>
        <taxon>Pseudomonadota</taxon>
        <taxon>Gammaproteobacteria</taxon>
        <taxon>Oceanospirillales</taxon>
        <taxon>Oceanospirillaceae</taxon>
        <taxon>Thalassolituus</taxon>
    </lineage>
</organism>
<keyword evidence="1" id="KW-0472">Membrane</keyword>
<reference evidence="3" key="1">
    <citation type="journal article" date="2022" name="Front. Microbiol.">
        <title>Genome-based taxonomic rearrangement of Oceanobacter-related bacteria including the description of Thalassolituus hydrocarbonoclasticus sp. nov. and Thalassolituus pacificus sp. nov. and emended description of the genus Thalassolituus.</title>
        <authorList>
            <person name="Dong C."/>
            <person name="Wei L."/>
            <person name="Wang J."/>
            <person name="Lai Q."/>
            <person name="Huang Z."/>
            <person name="Shao Z."/>
        </authorList>
    </citation>
    <scope>NUCLEOTIDE SEQUENCE</scope>
    <source>
        <strain evidence="3">59MF3M-4</strain>
    </source>
</reference>
<proteinExistence type="predicted"/>
<keyword evidence="4" id="KW-1185">Reference proteome</keyword>
<dbReference type="PANTHER" id="PTHR34351:SF1">
    <property type="entry name" value="SLR1927 PROTEIN"/>
    <property type="match status" value="1"/>
</dbReference>
<dbReference type="AlphaFoldDB" id="A0A9X2WGI2"/>
<protein>
    <submittedName>
        <fullName evidence="3">DUF58 domain-containing protein</fullName>
    </submittedName>
</protein>
<dbReference type="RefSeq" id="WP_260976712.1">
    <property type="nucleotide sequence ID" value="NZ_JAOANI010000019.1"/>
</dbReference>
<comment type="caution">
    <text evidence="3">The sequence shown here is derived from an EMBL/GenBank/DDBJ whole genome shotgun (WGS) entry which is preliminary data.</text>
</comment>
<feature type="transmembrane region" description="Helical" evidence="1">
    <location>
        <begin position="62"/>
        <end position="82"/>
    </location>
</feature>
<feature type="transmembrane region" description="Helical" evidence="1">
    <location>
        <begin position="33"/>
        <end position="56"/>
    </location>
</feature>
<evidence type="ECO:0000313" key="3">
    <source>
        <dbReference type="EMBL" id="MCT7359858.1"/>
    </source>
</evidence>
<keyword evidence="1" id="KW-1133">Transmembrane helix</keyword>
<evidence type="ECO:0000313" key="4">
    <source>
        <dbReference type="Proteomes" id="UP001147830"/>
    </source>
</evidence>
<evidence type="ECO:0000259" key="2">
    <source>
        <dbReference type="Pfam" id="PF01882"/>
    </source>
</evidence>
<dbReference type="Proteomes" id="UP001147830">
    <property type="component" value="Unassembled WGS sequence"/>
</dbReference>
<feature type="domain" description="DUF58" evidence="2">
    <location>
        <begin position="221"/>
        <end position="267"/>
    </location>
</feature>
<dbReference type="InterPro" id="IPR002881">
    <property type="entry name" value="DUF58"/>
</dbReference>